<dbReference type="Gene3D" id="3.90.1150.30">
    <property type="match status" value="1"/>
</dbReference>
<feature type="active site" description="Proton donor" evidence="4">
    <location>
        <position position="112"/>
    </location>
</feature>
<dbReference type="CDD" id="cd08645">
    <property type="entry name" value="FMT_core_GART"/>
    <property type="match status" value="1"/>
</dbReference>
<comment type="caution">
    <text evidence="6">The sequence shown here is derived from an EMBL/GenBank/DDBJ whole genome shotgun (WGS) entry which is preliminary data.</text>
</comment>
<dbReference type="InterPro" id="IPR036477">
    <property type="entry name" value="Formyl_transf_N_sf"/>
</dbReference>
<dbReference type="PANTHER" id="PTHR43369:SF2">
    <property type="entry name" value="PHOSPHORIBOSYLGLYCINAMIDE FORMYLTRANSFERASE"/>
    <property type="match status" value="1"/>
</dbReference>
<feature type="binding site" evidence="4">
    <location>
        <position position="110"/>
    </location>
    <ligand>
        <name>(6R)-10-formyltetrahydrofolate</name>
        <dbReference type="ChEBI" id="CHEBI:195366"/>
    </ligand>
</feature>
<feature type="site" description="Raises pKa of active site His" evidence="4">
    <location>
        <position position="148"/>
    </location>
</feature>
<dbReference type="InterPro" id="IPR004607">
    <property type="entry name" value="GART"/>
</dbReference>
<proteinExistence type="inferred from homology"/>
<dbReference type="InterPro" id="IPR058532">
    <property type="entry name" value="YjbR/MT2646/Rv2570-like"/>
</dbReference>
<accession>A0ABQ1F6N4</accession>
<dbReference type="EC" id="2.1.2.2" evidence="4"/>
<comment type="catalytic activity">
    <reaction evidence="4">
        <text>N(1)-(5-phospho-beta-D-ribosyl)glycinamide + (6R)-10-formyltetrahydrofolate = N(2)-formyl-N(1)-(5-phospho-beta-D-ribosyl)glycinamide + (6S)-5,6,7,8-tetrahydrofolate + H(+)</text>
        <dbReference type="Rhea" id="RHEA:15053"/>
        <dbReference type="ChEBI" id="CHEBI:15378"/>
        <dbReference type="ChEBI" id="CHEBI:57453"/>
        <dbReference type="ChEBI" id="CHEBI:143788"/>
        <dbReference type="ChEBI" id="CHEBI:147286"/>
        <dbReference type="ChEBI" id="CHEBI:195366"/>
        <dbReference type="EC" id="2.1.2.2"/>
    </reaction>
</comment>
<evidence type="ECO:0000256" key="3">
    <source>
        <dbReference type="ARBA" id="ARBA00022755"/>
    </source>
</evidence>
<evidence type="ECO:0000259" key="5">
    <source>
        <dbReference type="Pfam" id="PF00551"/>
    </source>
</evidence>
<dbReference type="SUPFAM" id="SSF142906">
    <property type="entry name" value="YjbR-like"/>
    <property type="match status" value="1"/>
</dbReference>
<dbReference type="NCBIfam" id="TIGR00639">
    <property type="entry name" value="PurN"/>
    <property type="match status" value="1"/>
</dbReference>
<feature type="binding site" evidence="4">
    <location>
        <position position="68"/>
    </location>
    <ligand>
        <name>(6R)-10-formyltetrahydrofolate</name>
        <dbReference type="ChEBI" id="CHEBI:195366"/>
    </ligand>
</feature>
<comment type="function">
    <text evidence="4">Catalyzes the transfer of a formyl group from 10-formyltetrahydrofolate to 5-phospho-ribosyl-glycinamide (GAR), producing 5-phospho-ribosyl-N-formylglycinamide (FGAR) and tetrahydrofolate.</text>
</comment>
<keyword evidence="2 4" id="KW-0808">Transferase</keyword>
<dbReference type="PANTHER" id="PTHR43369">
    <property type="entry name" value="PHOSPHORIBOSYLGLYCINAMIDE FORMYLTRANSFERASE"/>
    <property type="match status" value="1"/>
</dbReference>
<dbReference type="InterPro" id="IPR038056">
    <property type="entry name" value="YjbR-like_sf"/>
</dbReference>
<evidence type="ECO:0000256" key="2">
    <source>
        <dbReference type="ARBA" id="ARBA00022679"/>
    </source>
</evidence>
<evidence type="ECO:0000313" key="7">
    <source>
        <dbReference type="Proteomes" id="UP000603317"/>
    </source>
</evidence>
<evidence type="ECO:0000256" key="1">
    <source>
        <dbReference type="ARBA" id="ARBA00005054"/>
    </source>
</evidence>
<feature type="binding site" evidence="4">
    <location>
        <begin position="93"/>
        <end position="96"/>
    </location>
    <ligand>
        <name>(6R)-10-formyltetrahydrofolate</name>
        <dbReference type="ChEBI" id="CHEBI:195366"/>
    </ligand>
</feature>
<dbReference type="Gene3D" id="3.40.50.170">
    <property type="entry name" value="Formyl transferase, N-terminal domain"/>
    <property type="match status" value="1"/>
</dbReference>
<dbReference type="HAMAP" id="MF_01930">
    <property type="entry name" value="PurN"/>
    <property type="match status" value="1"/>
</dbReference>
<gene>
    <name evidence="4" type="primary">purN</name>
    <name evidence="6" type="ORF">GCM10010923_07440</name>
</gene>
<dbReference type="RefSeq" id="WP_188641425.1">
    <property type="nucleotide sequence ID" value="NZ_BMID01000001.1"/>
</dbReference>
<feature type="domain" description="Formyl transferase N-terminal" evidence="5">
    <location>
        <begin position="7"/>
        <end position="185"/>
    </location>
</feature>
<feature type="binding site" evidence="4">
    <location>
        <begin position="16"/>
        <end position="18"/>
    </location>
    <ligand>
        <name>N(1)-(5-phospho-beta-D-ribosyl)glycinamide</name>
        <dbReference type="ChEBI" id="CHEBI:143788"/>
    </ligand>
</feature>
<dbReference type="Pfam" id="PF00551">
    <property type="entry name" value="Formyl_trans_N"/>
    <property type="match status" value="1"/>
</dbReference>
<organism evidence="6 7">
    <name type="scientific">Blastomonas marina</name>
    <dbReference type="NCBI Taxonomy" id="1867408"/>
    <lineage>
        <taxon>Bacteria</taxon>
        <taxon>Pseudomonadati</taxon>
        <taxon>Pseudomonadota</taxon>
        <taxon>Alphaproteobacteria</taxon>
        <taxon>Sphingomonadales</taxon>
        <taxon>Sphingomonadaceae</taxon>
        <taxon>Blastomonas</taxon>
    </lineage>
</organism>
<dbReference type="InterPro" id="IPR002376">
    <property type="entry name" value="Formyl_transf_N"/>
</dbReference>
<comment type="pathway">
    <text evidence="1 4">Purine metabolism; IMP biosynthesis via de novo pathway; N(2)-formyl-N(1)-(5-phospho-D-ribosyl)glycinamide from N(1)-(5-phospho-D-ribosyl)glycinamide (10-formyl THF route): step 1/1.</text>
</comment>
<dbReference type="SUPFAM" id="SSF53328">
    <property type="entry name" value="Formyltransferase"/>
    <property type="match status" value="1"/>
</dbReference>
<dbReference type="Pfam" id="PF04237">
    <property type="entry name" value="YjbR"/>
    <property type="match status" value="1"/>
</dbReference>
<evidence type="ECO:0000313" key="6">
    <source>
        <dbReference type="EMBL" id="GGA01268.1"/>
    </source>
</evidence>
<keyword evidence="3 4" id="KW-0658">Purine biosynthesis</keyword>
<dbReference type="Proteomes" id="UP000603317">
    <property type="component" value="Unassembled WGS sequence"/>
</dbReference>
<reference evidence="7" key="1">
    <citation type="journal article" date="2019" name="Int. J. Syst. Evol. Microbiol.">
        <title>The Global Catalogue of Microorganisms (GCM) 10K type strain sequencing project: providing services to taxonomists for standard genome sequencing and annotation.</title>
        <authorList>
            <consortium name="The Broad Institute Genomics Platform"/>
            <consortium name="The Broad Institute Genome Sequencing Center for Infectious Disease"/>
            <person name="Wu L."/>
            <person name="Ma J."/>
        </authorList>
    </citation>
    <scope>NUCLEOTIDE SEQUENCE [LARGE SCALE GENOMIC DNA]</scope>
    <source>
        <strain evidence="7">CGMCC 1.15297</strain>
    </source>
</reference>
<name>A0ABQ1F6N4_9SPHN</name>
<protein>
    <recommendedName>
        <fullName evidence="4">Phosphoribosylglycinamide formyltransferase</fullName>
        <ecNumber evidence="4">2.1.2.2</ecNumber>
    </recommendedName>
    <alternativeName>
        <fullName evidence="4">5'-phosphoribosylglycinamide transformylase</fullName>
    </alternativeName>
    <alternativeName>
        <fullName evidence="4">GAR transformylase</fullName>
        <shortName evidence="4">GART</shortName>
    </alternativeName>
</protein>
<comment type="similarity">
    <text evidence="4">Belongs to the GART family.</text>
</comment>
<dbReference type="EMBL" id="BMID01000001">
    <property type="protein sequence ID" value="GGA01268.1"/>
    <property type="molecule type" value="Genomic_DNA"/>
</dbReference>
<keyword evidence="7" id="KW-1185">Reference proteome</keyword>
<sequence>MTRERAKVAVLLSGTGTNMAALLYASRFDDSPYEIVLVASNDPDAEGLALARDENVPTFALAHRGMDRTEHDAAMDAAIRESGAQYIALAGYMRILGAEIVSRWEGRLLNIHPSLLPKYKGLDTHARALEAGDATHGCSVHLVTPELDDGPVLGQLEIAIRSEDTPETLAARVKFAEHQLYPRVLGRYVGRCYDPDWLLQRVRELALAQVETEERPSHGAPGWKLAGKSGKYFAYFSDRHHGEEAISLLVKTSGVDEMNALIERDPERYYRPAYYGTAGWIALRLDRPDTDWDHVDDWLARSWAAVAPKRLAKLQQVADEF</sequence>
<evidence type="ECO:0000256" key="4">
    <source>
        <dbReference type="HAMAP-Rule" id="MF_01930"/>
    </source>
</evidence>